<reference evidence="2" key="3">
    <citation type="submission" date="2022-06" db="UniProtKB">
        <authorList>
            <consortium name="EnsemblPlants"/>
        </authorList>
    </citation>
    <scope>IDENTIFICATION</scope>
</reference>
<accession>A0A8R7RBH9</accession>
<feature type="compositionally biased region" description="Polar residues" evidence="1">
    <location>
        <begin position="16"/>
        <end position="26"/>
    </location>
</feature>
<evidence type="ECO:0000313" key="2">
    <source>
        <dbReference type="EnsemblPlants" id="TuG1812G0700005973.01.T01.cds309406"/>
    </source>
</evidence>
<proteinExistence type="predicted"/>
<name>A0A8R7RBH9_TRIUA</name>
<organism evidence="2 3">
    <name type="scientific">Triticum urartu</name>
    <name type="common">Red wild einkorn</name>
    <name type="synonym">Crithodium urartu</name>
    <dbReference type="NCBI Taxonomy" id="4572"/>
    <lineage>
        <taxon>Eukaryota</taxon>
        <taxon>Viridiplantae</taxon>
        <taxon>Streptophyta</taxon>
        <taxon>Embryophyta</taxon>
        <taxon>Tracheophyta</taxon>
        <taxon>Spermatophyta</taxon>
        <taxon>Magnoliopsida</taxon>
        <taxon>Liliopsida</taxon>
        <taxon>Poales</taxon>
        <taxon>Poaceae</taxon>
        <taxon>BOP clade</taxon>
        <taxon>Pooideae</taxon>
        <taxon>Triticodae</taxon>
        <taxon>Triticeae</taxon>
        <taxon>Triticinae</taxon>
        <taxon>Triticum</taxon>
    </lineage>
</organism>
<evidence type="ECO:0000256" key="1">
    <source>
        <dbReference type="SAM" id="MobiDB-lite"/>
    </source>
</evidence>
<dbReference type="Gramene" id="TuG1812G0700005973.01.T01">
    <property type="protein sequence ID" value="TuG1812G0700005973.01.T01.cds309406"/>
    <property type="gene ID" value="TuG1812G0700005973.01"/>
</dbReference>
<evidence type="ECO:0000313" key="3">
    <source>
        <dbReference type="Proteomes" id="UP000015106"/>
    </source>
</evidence>
<dbReference type="AlphaFoldDB" id="A0A8R7RBH9"/>
<keyword evidence="3" id="KW-1185">Reference proteome</keyword>
<dbReference type="Proteomes" id="UP000015106">
    <property type="component" value="Chromosome 7"/>
</dbReference>
<reference evidence="2" key="2">
    <citation type="submission" date="2018-03" db="EMBL/GenBank/DDBJ databases">
        <title>The Triticum urartu genome reveals the dynamic nature of wheat genome evolution.</title>
        <authorList>
            <person name="Ling H."/>
            <person name="Ma B."/>
            <person name="Shi X."/>
            <person name="Liu H."/>
            <person name="Dong L."/>
            <person name="Sun H."/>
            <person name="Cao Y."/>
            <person name="Gao Q."/>
            <person name="Zheng S."/>
            <person name="Li Y."/>
            <person name="Yu Y."/>
            <person name="Du H."/>
            <person name="Qi M."/>
            <person name="Li Y."/>
            <person name="Yu H."/>
            <person name="Cui Y."/>
            <person name="Wang N."/>
            <person name="Chen C."/>
            <person name="Wu H."/>
            <person name="Zhao Y."/>
            <person name="Zhang J."/>
            <person name="Li Y."/>
            <person name="Zhou W."/>
            <person name="Zhang B."/>
            <person name="Hu W."/>
            <person name="Eijk M."/>
            <person name="Tang J."/>
            <person name="Witsenboer H."/>
            <person name="Zhao S."/>
            <person name="Li Z."/>
            <person name="Zhang A."/>
            <person name="Wang D."/>
            <person name="Liang C."/>
        </authorList>
    </citation>
    <scope>NUCLEOTIDE SEQUENCE [LARGE SCALE GENOMIC DNA]</scope>
    <source>
        <strain evidence="2">cv. G1812</strain>
    </source>
</reference>
<reference evidence="3" key="1">
    <citation type="journal article" date="2013" name="Nature">
        <title>Draft genome of the wheat A-genome progenitor Triticum urartu.</title>
        <authorList>
            <person name="Ling H.Q."/>
            <person name="Zhao S."/>
            <person name="Liu D."/>
            <person name="Wang J."/>
            <person name="Sun H."/>
            <person name="Zhang C."/>
            <person name="Fan H."/>
            <person name="Li D."/>
            <person name="Dong L."/>
            <person name="Tao Y."/>
            <person name="Gao C."/>
            <person name="Wu H."/>
            <person name="Li Y."/>
            <person name="Cui Y."/>
            <person name="Guo X."/>
            <person name="Zheng S."/>
            <person name="Wang B."/>
            <person name="Yu K."/>
            <person name="Liang Q."/>
            <person name="Yang W."/>
            <person name="Lou X."/>
            <person name="Chen J."/>
            <person name="Feng M."/>
            <person name="Jian J."/>
            <person name="Zhang X."/>
            <person name="Luo G."/>
            <person name="Jiang Y."/>
            <person name="Liu J."/>
            <person name="Wang Z."/>
            <person name="Sha Y."/>
            <person name="Zhang B."/>
            <person name="Wu H."/>
            <person name="Tang D."/>
            <person name="Shen Q."/>
            <person name="Xue P."/>
            <person name="Zou S."/>
            <person name="Wang X."/>
            <person name="Liu X."/>
            <person name="Wang F."/>
            <person name="Yang Y."/>
            <person name="An X."/>
            <person name="Dong Z."/>
            <person name="Zhang K."/>
            <person name="Zhang X."/>
            <person name="Luo M.C."/>
            <person name="Dvorak J."/>
            <person name="Tong Y."/>
            <person name="Wang J."/>
            <person name="Yang H."/>
            <person name="Li Z."/>
            <person name="Wang D."/>
            <person name="Zhang A."/>
            <person name="Wang J."/>
        </authorList>
    </citation>
    <scope>NUCLEOTIDE SEQUENCE</scope>
    <source>
        <strain evidence="3">cv. G1812</strain>
    </source>
</reference>
<dbReference type="EnsemblPlants" id="TuG1812G0700005973.01.T01">
    <property type="protein sequence ID" value="TuG1812G0700005973.01.T01.cds309406"/>
    <property type="gene ID" value="TuG1812G0700005973.01"/>
</dbReference>
<sequence>MGEQATKVPQKKAKAPSSSTQLTKTAASRRKSLLPQKKQMKQTTPSKKN</sequence>
<protein>
    <submittedName>
        <fullName evidence="2">Uncharacterized protein</fullName>
    </submittedName>
</protein>
<feature type="region of interest" description="Disordered" evidence="1">
    <location>
        <begin position="1"/>
        <end position="49"/>
    </location>
</feature>